<dbReference type="AlphaFoldDB" id="A0A6I3KJ70"/>
<comment type="caution">
    <text evidence="2">The sequence shown here is derived from an EMBL/GenBank/DDBJ whole genome shotgun (WGS) entry which is preliminary data.</text>
</comment>
<name>A0A6I3KJ70_9HYPH</name>
<accession>A0A6I3KJ70</accession>
<gene>
    <name evidence="2" type="ORF">GIW81_00610</name>
</gene>
<keyword evidence="3" id="KW-1185">Reference proteome</keyword>
<dbReference type="Proteomes" id="UP000440694">
    <property type="component" value="Unassembled WGS sequence"/>
</dbReference>
<evidence type="ECO:0000313" key="2">
    <source>
        <dbReference type="EMBL" id="MTD92831.1"/>
    </source>
</evidence>
<reference evidence="2 3" key="1">
    <citation type="submission" date="2019-11" db="EMBL/GenBank/DDBJ databases">
        <title>Identification of a novel strain.</title>
        <authorList>
            <person name="Xu Q."/>
            <person name="Wang G."/>
        </authorList>
    </citation>
    <scope>NUCLEOTIDE SEQUENCE [LARGE SCALE GENOMIC DNA]</scope>
    <source>
        <strain evidence="3">xq</strain>
    </source>
</reference>
<dbReference type="RefSeq" id="WP_154737421.1">
    <property type="nucleotide sequence ID" value="NZ_WMBQ01000001.1"/>
</dbReference>
<protein>
    <submittedName>
        <fullName evidence="2">Uncharacterized protein</fullName>
    </submittedName>
</protein>
<evidence type="ECO:0000313" key="3">
    <source>
        <dbReference type="Proteomes" id="UP000440694"/>
    </source>
</evidence>
<organism evidence="2 3">
    <name type="scientific">Hyphomicrobium album</name>
    <dbReference type="NCBI Taxonomy" id="2665159"/>
    <lineage>
        <taxon>Bacteria</taxon>
        <taxon>Pseudomonadati</taxon>
        <taxon>Pseudomonadota</taxon>
        <taxon>Alphaproteobacteria</taxon>
        <taxon>Hyphomicrobiales</taxon>
        <taxon>Hyphomicrobiaceae</taxon>
        <taxon>Hyphomicrobium</taxon>
    </lineage>
</organism>
<sequence>MDLLMRLVVGVAAAWIVPDPAPQQGHSSGYEEHVSGTRANLRIVR</sequence>
<dbReference type="EMBL" id="WMBQ01000001">
    <property type="protein sequence ID" value="MTD92831.1"/>
    <property type="molecule type" value="Genomic_DNA"/>
</dbReference>
<proteinExistence type="predicted"/>
<feature type="region of interest" description="Disordered" evidence="1">
    <location>
        <begin position="22"/>
        <end position="45"/>
    </location>
</feature>
<evidence type="ECO:0000256" key="1">
    <source>
        <dbReference type="SAM" id="MobiDB-lite"/>
    </source>
</evidence>